<protein>
    <submittedName>
        <fullName evidence="1">Uncharacterized protein</fullName>
    </submittedName>
</protein>
<sequence length="102" mass="10643">MPERVTIGCYEVGGGGGGVGGVCSDGVDKGVEGMVSRRSAMGKVSRLSSKNWDVSEGKCSSLKGEKPKTVDNEECECSKQGSRKGDDMKAVNGILSKAVKER</sequence>
<dbReference type="EMBL" id="BKCJ010004116">
    <property type="protein sequence ID" value="GEU59134.1"/>
    <property type="molecule type" value="Genomic_DNA"/>
</dbReference>
<comment type="caution">
    <text evidence="1">The sequence shown here is derived from an EMBL/GenBank/DDBJ whole genome shotgun (WGS) entry which is preliminary data.</text>
</comment>
<organism evidence="1">
    <name type="scientific">Tanacetum cinerariifolium</name>
    <name type="common">Dalmatian daisy</name>
    <name type="synonym">Chrysanthemum cinerariifolium</name>
    <dbReference type="NCBI Taxonomy" id="118510"/>
    <lineage>
        <taxon>Eukaryota</taxon>
        <taxon>Viridiplantae</taxon>
        <taxon>Streptophyta</taxon>
        <taxon>Embryophyta</taxon>
        <taxon>Tracheophyta</taxon>
        <taxon>Spermatophyta</taxon>
        <taxon>Magnoliopsida</taxon>
        <taxon>eudicotyledons</taxon>
        <taxon>Gunneridae</taxon>
        <taxon>Pentapetalae</taxon>
        <taxon>asterids</taxon>
        <taxon>campanulids</taxon>
        <taxon>Asterales</taxon>
        <taxon>Asteraceae</taxon>
        <taxon>Asteroideae</taxon>
        <taxon>Anthemideae</taxon>
        <taxon>Anthemidinae</taxon>
        <taxon>Tanacetum</taxon>
    </lineage>
</organism>
<gene>
    <name evidence="1" type="ORF">Tci_031112</name>
</gene>
<accession>A0A6L2LFX4</accession>
<proteinExistence type="predicted"/>
<reference evidence="1" key="1">
    <citation type="journal article" date="2019" name="Sci. Rep.">
        <title>Draft genome of Tanacetum cinerariifolium, the natural source of mosquito coil.</title>
        <authorList>
            <person name="Yamashiro T."/>
            <person name="Shiraishi A."/>
            <person name="Satake H."/>
            <person name="Nakayama K."/>
        </authorList>
    </citation>
    <scope>NUCLEOTIDE SEQUENCE</scope>
</reference>
<name>A0A6L2LFX4_TANCI</name>
<evidence type="ECO:0000313" key="1">
    <source>
        <dbReference type="EMBL" id="GEU59134.1"/>
    </source>
</evidence>
<dbReference type="AlphaFoldDB" id="A0A6L2LFX4"/>